<evidence type="ECO:0000313" key="1">
    <source>
        <dbReference type="EMBL" id="ACJ83423.1"/>
    </source>
</evidence>
<dbReference type="EMBL" id="BT133972">
    <property type="protein sequence ID" value="AFK33767.1"/>
    <property type="molecule type" value="mRNA"/>
</dbReference>
<sequence length="61" mass="7180">MLSQTHCNYKNNNLTINARGLQPIKLYARQKKIEKGGLKKQDRTLYSNIWGYSNQTTFIYL</sequence>
<organism evidence="1">
    <name type="scientific">Medicago truncatula</name>
    <name type="common">Barrel medic</name>
    <name type="synonym">Medicago tribuloides</name>
    <dbReference type="NCBI Taxonomy" id="3880"/>
    <lineage>
        <taxon>Eukaryota</taxon>
        <taxon>Viridiplantae</taxon>
        <taxon>Streptophyta</taxon>
        <taxon>Embryophyta</taxon>
        <taxon>Tracheophyta</taxon>
        <taxon>Spermatophyta</taxon>
        <taxon>Magnoliopsida</taxon>
        <taxon>eudicotyledons</taxon>
        <taxon>Gunneridae</taxon>
        <taxon>Pentapetalae</taxon>
        <taxon>rosids</taxon>
        <taxon>fabids</taxon>
        <taxon>Fabales</taxon>
        <taxon>Fabaceae</taxon>
        <taxon>Papilionoideae</taxon>
        <taxon>50 kb inversion clade</taxon>
        <taxon>NPAAA clade</taxon>
        <taxon>Hologalegina</taxon>
        <taxon>IRL clade</taxon>
        <taxon>Trifolieae</taxon>
        <taxon>Medicago</taxon>
    </lineage>
</organism>
<dbReference type="EMBL" id="BT052300">
    <property type="protein sequence ID" value="ACJ84962.1"/>
    <property type="molecule type" value="mRNA"/>
</dbReference>
<proteinExistence type="evidence at transcript level"/>
<reference evidence="1" key="1">
    <citation type="submission" date="2008-12" db="EMBL/GenBank/DDBJ databases">
        <title>Medicago truncatula full length cdna cloning project.</title>
        <authorList>
            <person name="Moskal W."/>
            <person name="Chan A."/>
            <person name="Cheung F."/>
            <person name="Xiao Y."/>
            <person name="Town C.D."/>
        </authorList>
    </citation>
    <scope>NUCLEOTIDE SEQUENCE</scope>
</reference>
<dbReference type="EMBL" id="BT050754">
    <property type="protein sequence ID" value="ACJ83423.1"/>
    <property type="molecule type" value="mRNA"/>
</dbReference>
<accession>B7FFL0</accession>
<name>B7FFL0_MEDTR</name>
<reference evidence="2" key="2">
    <citation type="submission" date="2012-05" db="EMBL/GenBank/DDBJ databases">
        <authorList>
            <person name="Krishnakumar V."/>
            <person name="Cheung F."/>
            <person name="Xiao Y."/>
            <person name="Chan A."/>
            <person name="Moskal W.A."/>
            <person name="Town C.D."/>
        </authorList>
    </citation>
    <scope>NUCLEOTIDE SEQUENCE</scope>
</reference>
<protein>
    <submittedName>
        <fullName evidence="1">Uncharacterized protein</fullName>
    </submittedName>
</protein>
<evidence type="ECO:0000313" key="2">
    <source>
        <dbReference type="EMBL" id="AFK33767.1"/>
    </source>
</evidence>
<dbReference type="AlphaFoldDB" id="B7FFL0"/>